<dbReference type="Gene3D" id="2.60.120.10">
    <property type="entry name" value="Jelly Rolls"/>
    <property type="match status" value="1"/>
</dbReference>
<protein>
    <submittedName>
        <fullName evidence="2">Crp/Fnr family transcriptional regulator</fullName>
    </submittedName>
</protein>
<keyword evidence="3" id="KW-1185">Reference proteome</keyword>
<evidence type="ECO:0000313" key="3">
    <source>
        <dbReference type="Proteomes" id="UP001403385"/>
    </source>
</evidence>
<evidence type="ECO:0000259" key="1">
    <source>
        <dbReference type="PROSITE" id="PS50042"/>
    </source>
</evidence>
<dbReference type="InterPro" id="IPR000595">
    <property type="entry name" value="cNMP-bd_dom"/>
</dbReference>
<gene>
    <name evidence="2" type="ORF">AAG747_27180</name>
</gene>
<organism evidence="2 3">
    <name type="scientific">Rapidithrix thailandica</name>
    <dbReference type="NCBI Taxonomy" id="413964"/>
    <lineage>
        <taxon>Bacteria</taxon>
        <taxon>Pseudomonadati</taxon>
        <taxon>Bacteroidota</taxon>
        <taxon>Cytophagia</taxon>
        <taxon>Cytophagales</taxon>
        <taxon>Flammeovirgaceae</taxon>
        <taxon>Rapidithrix</taxon>
    </lineage>
</organism>
<feature type="domain" description="Cyclic nucleotide-binding" evidence="1">
    <location>
        <begin position="11"/>
        <end position="57"/>
    </location>
</feature>
<dbReference type="EMBL" id="JBDKWZ010000024">
    <property type="protein sequence ID" value="MEN7551628.1"/>
    <property type="molecule type" value="Genomic_DNA"/>
</dbReference>
<dbReference type="PROSITE" id="PS50042">
    <property type="entry name" value="CNMP_BINDING_3"/>
    <property type="match status" value="1"/>
</dbReference>
<accession>A0AAW9SKH4</accession>
<dbReference type="RefSeq" id="WP_346824408.1">
    <property type="nucleotide sequence ID" value="NZ_JBDKWZ010000024.1"/>
</dbReference>
<evidence type="ECO:0000313" key="2">
    <source>
        <dbReference type="EMBL" id="MEN7551628.1"/>
    </source>
</evidence>
<reference evidence="2 3" key="1">
    <citation type="submission" date="2024-04" db="EMBL/GenBank/DDBJ databases">
        <title>Novel genus in family Flammeovirgaceae.</title>
        <authorList>
            <person name="Nguyen T.H."/>
            <person name="Vuong T.Q."/>
            <person name="Le H."/>
            <person name="Kim S.-G."/>
        </authorList>
    </citation>
    <scope>NUCLEOTIDE SEQUENCE [LARGE SCALE GENOMIC DNA]</scope>
    <source>
        <strain evidence="2 3">JCM 23209</strain>
    </source>
</reference>
<dbReference type="InterPro" id="IPR018490">
    <property type="entry name" value="cNMP-bd_dom_sf"/>
</dbReference>
<dbReference type="SUPFAM" id="SSF51206">
    <property type="entry name" value="cAMP-binding domain-like"/>
    <property type="match status" value="1"/>
</dbReference>
<sequence length="198" mass="22514">MEKELVQFLENFQVFTKEELDMIVAHTSIKTFPKGTVLLNEGEVAKDCYLVLKGCIREYYIIDGVEKTTAFFTEGQPVNAFTSSAHAQAAKHFLVCAEECVLTVSDQSLEQAMCERIPRLETIIRQEVEKFTGELQDRLALFMTSSPKQRFLKLMEDNPGLIGRVPQHQIASYLGITPESLSRIKKRLYTKDQSTNTI</sequence>
<proteinExistence type="predicted"/>
<dbReference type="InterPro" id="IPR014710">
    <property type="entry name" value="RmlC-like_jellyroll"/>
</dbReference>
<comment type="caution">
    <text evidence="2">The sequence shown here is derived from an EMBL/GenBank/DDBJ whole genome shotgun (WGS) entry which is preliminary data.</text>
</comment>
<name>A0AAW9SKH4_9BACT</name>
<dbReference type="CDD" id="cd00038">
    <property type="entry name" value="CAP_ED"/>
    <property type="match status" value="1"/>
</dbReference>
<dbReference type="Pfam" id="PF00027">
    <property type="entry name" value="cNMP_binding"/>
    <property type="match status" value="1"/>
</dbReference>
<dbReference type="AlphaFoldDB" id="A0AAW9SKH4"/>
<dbReference type="Proteomes" id="UP001403385">
    <property type="component" value="Unassembled WGS sequence"/>
</dbReference>